<dbReference type="EMBL" id="CAXLJM020000046">
    <property type="protein sequence ID" value="CAL8110806.1"/>
    <property type="molecule type" value="Genomic_DNA"/>
</dbReference>
<feature type="region of interest" description="Disordered" evidence="1">
    <location>
        <begin position="72"/>
        <end position="166"/>
    </location>
</feature>
<feature type="compositionally biased region" description="Low complexity" evidence="1">
    <location>
        <begin position="110"/>
        <end position="119"/>
    </location>
</feature>
<feature type="transmembrane region" description="Helical" evidence="2">
    <location>
        <begin position="252"/>
        <end position="278"/>
    </location>
</feature>
<protein>
    <submittedName>
        <fullName evidence="4">Uncharacterized protein</fullName>
    </submittedName>
</protein>
<comment type="caution">
    <text evidence="4">The sequence shown here is derived from an EMBL/GenBank/DDBJ whole genome shotgun (WGS) entry which is preliminary data.</text>
</comment>
<evidence type="ECO:0000313" key="5">
    <source>
        <dbReference type="Proteomes" id="UP001642540"/>
    </source>
</evidence>
<dbReference type="Proteomes" id="UP001642540">
    <property type="component" value="Unassembled WGS sequence"/>
</dbReference>
<sequence>MAPTTTNKFLVGVLIGIASVLACCAGDKDLLRVPSASSPVFSSSIDSIPLQSGASNNQQSLYKNPNLIHSSASASASANHNVDQGRNQGGYSPSQGGYAPSQGGYELGGSSDTSYHSSSNLQNFIPYEQPPQQTPPQQQASLAASATSVEHSSSSSNSGSNNYGAPHQQPSYTYYYQHYPSSTTQGGGGGWSGSDGGSDGGIFGDLGHLQLPSLGGGFGGSGLGGGLGGLGGLKGLGVLGVIAKGILAVKPFLILGLLILIALPILFLLLPIPIVTITGQAGQVRSGRSSQIATYLTQLSGKVLNSEECLERIICKLPQAPEKYQTRAKLIWDEYGMKLVKNERVSRGLEAYFEGSSQKNKNLKCNQKFKCSNKYL</sequence>
<name>A0ABP1QVK8_9HEXA</name>
<gene>
    <name evidence="4" type="ORF">ODALV1_LOCUS14453</name>
</gene>
<organism evidence="4 5">
    <name type="scientific">Orchesella dallaii</name>
    <dbReference type="NCBI Taxonomy" id="48710"/>
    <lineage>
        <taxon>Eukaryota</taxon>
        <taxon>Metazoa</taxon>
        <taxon>Ecdysozoa</taxon>
        <taxon>Arthropoda</taxon>
        <taxon>Hexapoda</taxon>
        <taxon>Collembola</taxon>
        <taxon>Entomobryomorpha</taxon>
        <taxon>Entomobryoidea</taxon>
        <taxon>Orchesellidae</taxon>
        <taxon>Orchesellinae</taxon>
        <taxon>Orchesella</taxon>
    </lineage>
</organism>
<keyword evidence="3" id="KW-0732">Signal</keyword>
<feature type="chain" id="PRO_5047083132" evidence="3">
    <location>
        <begin position="23"/>
        <end position="376"/>
    </location>
</feature>
<evidence type="ECO:0000256" key="2">
    <source>
        <dbReference type="SAM" id="Phobius"/>
    </source>
</evidence>
<evidence type="ECO:0000313" key="4">
    <source>
        <dbReference type="EMBL" id="CAL8110806.1"/>
    </source>
</evidence>
<evidence type="ECO:0000256" key="1">
    <source>
        <dbReference type="SAM" id="MobiDB-lite"/>
    </source>
</evidence>
<feature type="signal peptide" evidence="3">
    <location>
        <begin position="1"/>
        <end position="22"/>
    </location>
</feature>
<evidence type="ECO:0000256" key="3">
    <source>
        <dbReference type="SAM" id="SignalP"/>
    </source>
</evidence>
<keyword evidence="2" id="KW-1133">Transmembrane helix</keyword>
<feature type="compositionally biased region" description="Low complexity" evidence="1">
    <location>
        <begin position="135"/>
        <end position="162"/>
    </location>
</feature>
<keyword evidence="2" id="KW-0812">Transmembrane</keyword>
<accession>A0ABP1QVK8</accession>
<keyword evidence="5" id="KW-1185">Reference proteome</keyword>
<proteinExistence type="predicted"/>
<reference evidence="4 5" key="1">
    <citation type="submission" date="2024-08" db="EMBL/GenBank/DDBJ databases">
        <authorList>
            <person name="Cucini C."/>
            <person name="Frati F."/>
        </authorList>
    </citation>
    <scope>NUCLEOTIDE SEQUENCE [LARGE SCALE GENOMIC DNA]</scope>
</reference>
<keyword evidence="2" id="KW-0472">Membrane</keyword>
<feature type="compositionally biased region" description="Polar residues" evidence="1">
    <location>
        <begin position="79"/>
        <end position="95"/>
    </location>
</feature>